<protein>
    <submittedName>
        <fullName evidence="2">Putative ovule protein</fullName>
    </submittedName>
</protein>
<keyword evidence="1" id="KW-0472">Membrane</keyword>
<evidence type="ECO:0000313" key="2">
    <source>
        <dbReference type="EMBL" id="JAP08351.1"/>
    </source>
</evidence>
<feature type="non-terminal residue" evidence="2">
    <location>
        <position position="1"/>
    </location>
</feature>
<name>A0A0V0GJD3_SOLCH</name>
<accession>A0A0V0GJD3</accession>
<dbReference type="EMBL" id="GEDG01037066">
    <property type="protein sequence ID" value="JAP08351.1"/>
    <property type="molecule type" value="Transcribed_RNA"/>
</dbReference>
<dbReference type="AlphaFoldDB" id="A0A0V0GJD3"/>
<proteinExistence type="predicted"/>
<keyword evidence="1" id="KW-0812">Transmembrane</keyword>
<evidence type="ECO:0000256" key="1">
    <source>
        <dbReference type="SAM" id="Phobius"/>
    </source>
</evidence>
<sequence>AKTFLLIQIVQYVIFILALCQLIVHPCEWNFTSKLLRYHCFNYCVSDFRWKHVYVLCSTSGAVLALQHLY</sequence>
<feature type="transmembrane region" description="Helical" evidence="1">
    <location>
        <begin position="6"/>
        <end position="24"/>
    </location>
</feature>
<organism evidence="2">
    <name type="scientific">Solanum chacoense</name>
    <name type="common">Chaco potato</name>
    <dbReference type="NCBI Taxonomy" id="4108"/>
    <lineage>
        <taxon>Eukaryota</taxon>
        <taxon>Viridiplantae</taxon>
        <taxon>Streptophyta</taxon>
        <taxon>Embryophyta</taxon>
        <taxon>Tracheophyta</taxon>
        <taxon>Spermatophyta</taxon>
        <taxon>Magnoliopsida</taxon>
        <taxon>eudicotyledons</taxon>
        <taxon>Gunneridae</taxon>
        <taxon>Pentapetalae</taxon>
        <taxon>asterids</taxon>
        <taxon>lamiids</taxon>
        <taxon>Solanales</taxon>
        <taxon>Solanaceae</taxon>
        <taxon>Solanoideae</taxon>
        <taxon>Solaneae</taxon>
        <taxon>Solanum</taxon>
    </lineage>
</organism>
<keyword evidence="1" id="KW-1133">Transmembrane helix</keyword>
<reference evidence="2" key="1">
    <citation type="submission" date="2015-12" db="EMBL/GenBank/DDBJ databases">
        <title>Gene expression during late stages of embryo sac development: a critical building block for successful pollen-pistil interactions.</title>
        <authorList>
            <person name="Liu Y."/>
            <person name="Joly V."/>
            <person name="Sabar M."/>
            <person name="Matton D.P."/>
        </authorList>
    </citation>
    <scope>NUCLEOTIDE SEQUENCE</scope>
</reference>